<feature type="compositionally biased region" description="Basic residues" evidence="6">
    <location>
        <begin position="76"/>
        <end position="85"/>
    </location>
</feature>
<dbReference type="Pfam" id="PF02847">
    <property type="entry name" value="MA3"/>
    <property type="match status" value="1"/>
</dbReference>
<feature type="domain" description="MI" evidence="7">
    <location>
        <begin position="485"/>
        <end position="602"/>
    </location>
</feature>
<comment type="caution">
    <text evidence="8">The sequence shown here is derived from an EMBL/GenBank/DDBJ whole genome shotgun (WGS) entry which is preliminary data.</text>
</comment>
<feature type="compositionally biased region" description="Acidic residues" evidence="6">
    <location>
        <begin position="453"/>
        <end position="462"/>
    </location>
</feature>
<feature type="region of interest" description="Disordered" evidence="6">
    <location>
        <begin position="689"/>
        <end position="803"/>
    </location>
</feature>
<dbReference type="GO" id="GO:0003723">
    <property type="term" value="F:RNA binding"/>
    <property type="evidence" value="ECO:0007669"/>
    <property type="project" value="InterPro"/>
</dbReference>
<dbReference type="GO" id="GO:0000398">
    <property type="term" value="P:mRNA splicing, via spliceosome"/>
    <property type="evidence" value="ECO:0007669"/>
    <property type="project" value="TreeGrafter"/>
</dbReference>
<dbReference type="SMART" id="SM00544">
    <property type="entry name" value="MA3"/>
    <property type="match status" value="1"/>
</dbReference>
<feature type="compositionally biased region" description="Low complexity" evidence="6">
    <location>
        <begin position="28"/>
        <end position="43"/>
    </location>
</feature>
<feature type="compositionally biased region" description="Basic residues" evidence="6">
    <location>
        <begin position="787"/>
        <end position="803"/>
    </location>
</feature>
<dbReference type="FunFam" id="1.25.40.180:FF:000004">
    <property type="entry name" value="pre-mRNA-splicing factor CWC22 homolog"/>
    <property type="match status" value="1"/>
</dbReference>
<feature type="compositionally biased region" description="Basic residues" evidence="6">
    <location>
        <begin position="742"/>
        <end position="766"/>
    </location>
</feature>
<reference evidence="8" key="1">
    <citation type="submission" date="2022-07" db="EMBL/GenBank/DDBJ databases">
        <title>Phylogenomic reconstructions and comparative analyses of Kickxellomycotina fungi.</title>
        <authorList>
            <person name="Reynolds N.K."/>
            <person name="Stajich J.E."/>
            <person name="Barry K."/>
            <person name="Grigoriev I.V."/>
            <person name="Crous P."/>
            <person name="Smith M.E."/>
        </authorList>
    </citation>
    <scope>NUCLEOTIDE SEQUENCE</scope>
    <source>
        <strain evidence="8">RSA 1196</strain>
    </source>
</reference>
<evidence type="ECO:0000256" key="4">
    <source>
        <dbReference type="ARBA" id="ARBA00023187"/>
    </source>
</evidence>
<gene>
    <name evidence="8" type="primary">CWC22</name>
    <name evidence="8" type="ORF">IWQ62_000448</name>
</gene>
<protein>
    <submittedName>
        <fullName evidence="8">Pre-mRNA-splicing factor cwc22</fullName>
    </submittedName>
</protein>
<evidence type="ECO:0000256" key="3">
    <source>
        <dbReference type="ARBA" id="ARBA00022664"/>
    </source>
</evidence>
<keyword evidence="9" id="KW-1185">Reference proteome</keyword>
<feature type="region of interest" description="Disordered" evidence="6">
    <location>
        <begin position="1"/>
        <end position="151"/>
    </location>
</feature>
<dbReference type="PANTHER" id="PTHR18034">
    <property type="entry name" value="CELL CYCLE CONTROL PROTEIN CWF22-RELATED"/>
    <property type="match status" value="1"/>
</dbReference>
<keyword evidence="5" id="KW-0539">Nucleus</keyword>
<feature type="compositionally biased region" description="Basic residues" evidence="6">
    <location>
        <begin position="116"/>
        <end position="136"/>
    </location>
</feature>
<dbReference type="Proteomes" id="UP001150925">
    <property type="component" value="Unassembled WGS sequence"/>
</dbReference>
<dbReference type="InterPro" id="IPR003891">
    <property type="entry name" value="Initiation_fac_eIF4g_MI"/>
</dbReference>
<evidence type="ECO:0000256" key="6">
    <source>
        <dbReference type="SAM" id="MobiDB-lite"/>
    </source>
</evidence>
<comment type="similarity">
    <text evidence="2">Belongs to the CWC22 family.</text>
</comment>
<feature type="region of interest" description="Disordered" evidence="6">
    <location>
        <begin position="425"/>
        <end position="470"/>
    </location>
</feature>
<proteinExistence type="inferred from homology"/>
<dbReference type="SMART" id="SM00543">
    <property type="entry name" value="MIF4G"/>
    <property type="match status" value="1"/>
</dbReference>
<evidence type="ECO:0000256" key="5">
    <source>
        <dbReference type="ARBA" id="ARBA00023242"/>
    </source>
</evidence>
<dbReference type="Pfam" id="PF02854">
    <property type="entry name" value="MIF4G"/>
    <property type="match status" value="1"/>
</dbReference>
<dbReference type="Gene3D" id="1.25.40.180">
    <property type="match status" value="1"/>
</dbReference>
<feature type="compositionally biased region" description="Low complexity" evidence="6">
    <location>
        <begin position="435"/>
        <end position="452"/>
    </location>
</feature>
<dbReference type="InterPro" id="IPR016024">
    <property type="entry name" value="ARM-type_fold"/>
</dbReference>
<dbReference type="AlphaFoldDB" id="A0A9W8AUS5"/>
<feature type="compositionally biased region" description="Basic and acidic residues" evidence="6">
    <location>
        <begin position="767"/>
        <end position="786"/>
    </location>
</feature>
<keyword evidence="4" id="KW-0508">mRNA splicing</keyword>
<dbReference type="PANTHER" id="PTHR18034:SF3">
    <property type="entry name" value="PRE-MRNA-SPLICING FACTOR CWC22 HOMOLOG"/>
    <property type="match status" value="1"/>
</dbReference>
<feature type="compositionally biased region" description="Basic and acidic residues" evidence="6">
    <location>
        <begin position="7"/>
        <end position="16"/>
    </location>
</feature>
<evidence type="ECO:0000256" key="1">
    <source>
        <dbReference type="ARBA" id="ARBA00004123"/>
    </source>
</evidence>
<evidence type="ECO:0000313" key="9">
    <source>
        <dbReference type="Proteomes" id="UP001150925"/>
    </source>
</evidence>
<keyword evidence="3" id="KW-0507">mRNA processing</keyword>
<dbReference type="InterPro" id="IPR003890">
    <property type="entry name" value="MIF4G-like_typ-3"/>
</dbReference>
<organism evidence="8 9">
    <name type="scientific">Dispira parvispora</name>
    <dbReference type="NCBI Taxonomy" id="1520584"/>
    <lineage>
        <taxon>Eukaryota</taxon>
        <taxon>Fungi</taxon>
        <taxon>Fungi incertae sedis</taxon>
        <taxon>Zoopagomycota</taxon>
        <taxon>Kickxellomycotina</taxon>
        <taxon>Dimargaritomycetes</taxon>
        <taxon>Dimargaritales</taxon>
        <taxon>Dimargaritaceae</taxon>
        <taxon>Dispira</taxon>
    </lineage>
</organism>
<sequence length="803" mass="91362">MSTQISPREHSVKDSPPRSPSRLRSRSGSRSSSQSPNRQSSRSLMRHVPKPRPTGDSYRPYRQRSPSPLRSGDRRRGLRHRRSRSRRSDGRELSEGEIDSQEMSPLSSVTPSPSPRRSRHYRSHRRRTRSRSRSRPRSPPAKRPDIMGGGAYIPPAKLRMMQQQITDRTSEAYQRLSWETLKKRINGTINKVNTANIKFIIPELLGENLVRGRGLLVRSLMKAQAASPSFTPVYAALVATINTKLPMVGELLVHRLVLQFRRVFRQNNKPLCLATTSFIAHLTNQRMVNEILAFQILQLLFENPTDDSVEVAIGFLKECGAYLSDIAPRVTNSMFDILRTILHEAEVDQRVQYMIEVLFQIRKNQFKEYPPIPEDLDLVEEDDQIVHEVLLDDDSLVTQDQLNVFRVDPEYIENEEKYRRFRHEVLGDSDDDSSGDSGTSGSEASGSGSESDASTDADEEDAAPSSAAAAQAQAIVDHTGADLVTLRRTIYLTIMSSANFEECAHKLMMLKLQKGEQEVELAKMIIECCAQERTYLKFYGLLGERFCKLSRSWALSFEQCFVETYETIHRYETNRLRNIAKYFAHLFATDALPWPALSIITLTEEGTTSSSRIFIKILLLELTEALGLPRVNDRLKDPEFHEAFRGLFPTDNPKNTRFAVNYFSSIGLGALTVELREHLKQASQRLLDQLGNPHSDSDASSSESSSGYSDSDSSTDSDSGSDTSSTRSTDSDSDSDVSSRSSRSRLRAHRRTRSPTPVRSRKRARSRSRESYRRTEARGYRSERDHSRRYRDRRPRSRTRSRS</sequence>
<dbReference type="OrthoDB" id="1924287at2759"/>
<dbReference type="GO" id="GO:0071013">
    <property type="term" value="C:catalytic step 2 spliceosome"/>
    <property type="evidence" value="ECO:0007669"/>
    <property type="project" value="TreeGrafter"/>
</dbReference>
<dbReference type="InterPro" id="IPR050781">
    <property type="entry name" value="CWC22_splicing_factor"/>
</dbReference>
<accession>A0A9W8AUS5</accession>
<name>A0A9W8AUS5_9FUNG</name>
<dbReference type="SUPFAM" id="SSF48371">
    <property type="entry name" value="ARM repeat"/>
    <property type="match status" value="1"/>
</dbReference>
<evidence type="ECO:0000256" key="2">
    <source>
        <dbReference type="ARBA" id="ARBA00006856"/>
    </source>
</evidence>
<evidence type="ECO:0000313" key="8">
    <source>
        <dbReference type="EMBL" id="KAJ1969708.1"/>
    </source>
</evidence>
<dbReference type="PROSITE" id="PS51366">
    <property type="entry name" value="MI"/>
    <property type="match status" value="1"/>
</dbReference>
<feature type="compositionally biased region" description="Low complexity" evidence="6">
    <location>
        <begin position="698"/>
        <end position="728"/>
    </location>
</feature>
<comment type="subcellular location">
    <subcellularLocation>
        <location evidence="1">Nucleus</location>
    </subcellularLocation>
</comment>
<evidence type="ECO:0000259" key="7">
    <source>
        <dbReference type="PROSITE" id="PS51366"/>
    </source>
</evidence>
<dbReference type="EMBL" id="JANBPY010000030">
    <property type="protein sequence ID" value="KAJ1969708.1"/>
    <property type="molecule type" value="Genomic_DNA"/>
</dbReference>